<gene>
    <name evidence="3" type="ORF">C7435_0169</name>
</gene>
<evidence type="ECO:0000259" key="2">
    <source>
        <dbReference type="Pfam" id="PF01370"/>
    </source>
</evidence>
<evidence type="ECO:0000256" key="1">
    <source>
        <dbReference type="ARBA" id="ARBA00023027"/>
    </source>
</evidence>
<reference evidence="3 4" key="1">
    <citation type="submission" date="2018-10" db="EMBL/GenBank/DDBJ databases">
        <title>Genomic Encyclopedia of Type Strains, Phase IV (KMG-IV): sequencing the most valuable type-strain genomes for metagenomic binning, comparative biology and taxonomic classification.</title>
        <authorList>
            <person name="Goeker M."/>
        </authorList>
    </citation>
    <scope>NUCLEOTIDE SEQUENCE [LARGE SCALE GENOMIC DNA]</scope>
    <source>
        <strain evidence="3 4">DSM 4734</strain>
    </source>
</reference>
<dbReference type="InterPro" id="IPR001509">
    <property type="entry name" value="Epimerase_deHydtase"/>
</dbReference>
<dbReference type="Proteomes" id="UP000273675">
    <property type="component" value="Unassembled WGS sequence"/>
</dbReference>
<dbReference type="SUPFAM" id="SSF51735">
    <property type="entry name" value="NAD(P)-binding Rossmann-fold domains"/>
    <property type="match status" value="1"/>
</dbReference>
<evidence type="ECO:0000313" key="3">
    <source>
        <dbReference type="EMBL" id="RKR03731.1"/>
    </source>
</evidence>
<comment type="caution">
    <text evidence="3">The sequence shown here is derived from an EMBL/GenBank/DDBJ whole genome shotgun (WGS) entry which is preliminary data.</text>
</comment>
<dbReference type="PANTHER" id="PTHR43574">
    <property type="entry name" value="EPIMERASE-RELATED"/>
    <property type="match status" value="1"/>
</dbReference>
<dbReference type="Gene3D" id="3.40.50.720">
    <property type="entry name" value="NAD(P)-binding Rossmann-like Domain"/>
    <property type="match status" value="1"/>
</dbReference>
<keyword evidence="1" id="KW-0520">NAD</keyword>
<dbReference type="InterPro" id="IPR036291">
    <property type="entry name" value="NAD(P)-bd_dom_sf"/>
</dbReference>
<evidence type="ECO:0000313" key="4">
    <source>
        <dbReference type="Proteomes" id="UP000273675"/>
    </source>
</evidence>
<name>A0A495DN98_9PROT</name>
<dbReference type="AlphaFoldDB" id="A0A495DN98"/>
<dbReference type="PRINTS" id="PR01713">
    <property type="entry name" value="NUCEPIMERASE"/>
</dbReference>
<dbReference type="OrthoDB" id="9801785at2"/>
<protein>
    <submittedName>
        <fullName evidence="3">UDP-glucuronate 4-epimerase</fullName>
    </submittedName>
</protein>
<proteinExistence type="predicted"/>
<accession>A0A495DN98</accession>
<dbReference type="RefSeq" id="WP_121209986.1">
    <property type="nucleotide sequence ID" value="NZ_RBIM01000001.1"/>
</dbReference>
<feature type="domain" description="NAD-dependent epimerase/dehydratase" evidence="2">
    <location>
        <begin position="4"/>
        <end position="249"/>
    </location>
</feature>
<organism evidence="3 4">
    <name type="scientific">Maricaulis maris</name>
    <dbReference type="NCBI Taxonomy" id="74318"/>
    <lineage>
        <taxon>Bacteria</taxon>
        <taxon>Pseudomonadati</taxon>
        <taxon>Pseudomonadota</taxon>
        <taxon>Alphaproteobacteria</taxon>
        <taxon>Maricaulales</taxon>
        <taxon>Maricaulaceae</taxon>
        <taxon>Maricaulis</taxon>
    </lineage>
</organism>
<dbReference type="EMBL" id="RBIM01000001">
    <property type="protein sequence ID" value="RKR03731.1"/>
    <property type="molecule type" value="Genomic_DNA"/>
</dbReference>
<sequence length="331" mass="36549">MTCLVTGAAGFIGFHAAKAQLEAGEDVVGLDNLNTYYDPALKRARLDELARFPGFRFEKIDLADNDAIAALAMDVRPQRILHLGAQAGVRYSLEAPFAYARSNLLGHLSVLEAARLLGDRLEHLVYASSSSVYGERSQVPFRESDAAECPASLYAATKRSDELMSAAYCRLYDIPATGLRFFTVYGPWGRPDMAYWLFAEAMLEGRPIEVFNNGDMERDFTFIDDVVEALSRILAATPARAHHAVYNIGGSSPVRLVDMIETLERELGVDAEKIMLPMQPGDVTRTYADTSRLEADYGYKPKVGIEEGLKAFADWFRVWRGRSAAANSAQA</sequence>
<dbReference type="Pfam" id="PF01370">
    <property type="entry name" value="Epimerase"/>
    <property type="match status" value="1"/>
</dbReference>